<evidence type="ECO:0000313" key="2">
    <source>
        <dbReference type="Proteomes" id="UP000260216"/>
    </source>
</evidence>
<dbReference type="EMBL" id="MH576968">
    <property type="protein sequence ID" value="AXH67319.1"/>
    <property type="molecule type" value="Genomic_DNA"/>
</dbReference>
<dbReference type="KEGG" id="vg:55609569"/>
<proteinExistence type="predicted"/>
<name>A0A345M9Z8_9CAUD</name>
<accession>A0A345M9Z8</accession>
<evidence type="ECO:0000313" key="1">
    <source>
        <dbReference type="EMBL" id="AXH67319.1"/>
    </source>
</evidence>
<protein>
    <submittedName>
        <fullName evidence="1">Uncharacterized protein</fullName>
    </submittedName>
</protein>
<organism evidence="1 2">
    <name type="scientific">Streptomyces phage Wofford</name>
    <dbReference type="NCBI Taxonomy" id="2283267"/>
    <lineage>
        <taxon>Viruses</taxon>
        <taxon>Duplodnaviria</taxon>
        <taxon>Heunggongvirae</taxon>
        <taxon>Uroviricota</taxon>
        <taxon>Caudoviricetes</taxon>
        <taxon>Stanwilliamsviridae</taxon>
        <taxon>Boydwoodruffvirinae</taxon>
        <taxon>Karimacvirus</taxon>
        <taxon>Karimacvirus wofford</taxon>
        <taxon>Streptomyces virus Wofford</taxon>
    </lineage>
</organism>
<dbReference type="GeneID" id="55609569"/>
<reference evidence="1 2" key="1">
    <citation type="submission" date="2018-07" db="EMBL/GenBank/DDBJ databases">
        <authorList>
            <person name="Wofford K.M."/>
            <person name="Typhair T.J."/>
            <person name="Gonzales M.A."/>
            <person name="Castillo J.C."/>
            <person name="Smith B.R."/>
            <person name="Klug H.M."/>
            <person name="Hughes L.E."/>
            <person name="Garlena R.A."/>
            <person name="Russell D.A."/>
            <person name="Pope W.H."/>
            <person name="Jacobs-Sera D."/>
            <person name="Hatfull G.F."/>
        </authorList>
    </citation>
    <scope>NUCLEOTIDE SEQUENCE [LARGE SCALE GENOMIC DNA]</scope>
</reference>
<keyword evidence="2" id="KW-1185">Reference proteome</keyword>
<sequence>MIQWADNDDPDDPTYYEYLGVAMSEDRANDFMKSFNPGPGWDKTDEFEWRWSEKNQYGWTRWAETGLFVEAVNVL</sequence>
<dbReference type="Proteomes" id="UP000260216">
    <property type="component" value="Segment"/>
</dbReference>
<gene>
    <name evidence="1" type="primary">161</name>
    <name evidence="1" type="ORF">SEA_WOFFORD_161</name>
</gene>
<dbReference type="RefSeq" id="YP_009839826.1">
    <property type="nucleotide sequence ID" value="NC_048722.1"/>
</dbReference>